<comment type="caution">
    <text evidence="2">The sequence shown here is derived from an EMBL/GenBank/DDBJ whole genome shotgun (WGS) entry which is preliminary data.</text>
</comment>
<protein>
    <submittedName>
        <fullName evidence="2">Uncharacterized protein</fullName>
    </submittedName>
</protein>
<feature type="region of interest" description="Disordered" evidence="1">
    <location>
        <begin position="1"/>
        <end position="69"/>
    </location>
</feature>
<gene>
    <name evidence="2" type="ORF">RCL2_000066300</name>
</gene>
<sequence>MTQTQKKDKVFAEKIGLSDHNEPDPSDTEEASSIISFTVSQISESLSKASSKTKKRKNKKKMKNKQPVSTPQPVVLPLIITDAQIALWSGTAIEQGLRIFEAFLHQPEFFQRVSSNLEKIVDEPVTDEMSRDMQNLVNSAESELIDVNKNLTNDDATILPQPSGSSNTTPNHKKKLKTVDKSVKKIFIDTNIPNDKISNIRDIFVYDIPSG</sequence>
<dbReference type="EMBL" id="BLAL01000005">
    <property type="protein sequence ID" value="GES73122.1"/>
    <property type="molecule type" value="Genomic_DNA"/>
</dbReference>
<evidence type="ECO:0000256" key="1">
    <source>
        <dbReference type="SAM" id="MobiDB-lite"/>
    </source>
</evidence>
<reference evidence="2" key="1">
    <citation type="submission" date="2019-10" db="EMBL/GenBank/DDBJ databases">
        <title>Conservation and host-specific expression of non-tandemly repeated heterogenous ribosome RNA gene in arbuscular mycorrhizal fungi.</title>
        <authorList>
            <person name="Maeda T."/>
            <person name="Kobayashi Y."/>
            <person name="Nakagawa T."/>
            <person name="Ezawa T."/>
            <person name="Yamaguchi K."/>
            <person name="Bino T."/>
            <person name="Nishimoto Y."/>
            <person name="Shigenobu S."/>
            <person name="Kawaguchi M."/>
        </authorList>
    </citation>
    <scope>NUCLEOTIDE SEQUENCE</scope>
    <source>
        <strain evidence="2">HR1</strain>
    </source>
</reference>
<dbReference type="Proteomes" id="UP000615446">
    <property type="component" value="Unassembled WGS sequence"/>
</dbReference>
<name>A0A8H3KNX5_9GLOM</name>
<dbReference type="AlphaFoldDB" id="A0A8H3KNX5"/>
<feature type="compositionally biased region" description="Basic and acidic residues" evidence="1">
    <location>
        <begin position="1"/>
        <end position="23"/>
    </location>
</feature>
<organism evidence="2 3">
    <name type="scientific">Rhizophagus clarus</name>
    <dbReference type="NCBI Taxonomy" id="94130"/>
    <lineage>
        <taxon>Eukaryota</taxon>
        <taxon>Fungi</taxon>
        <taxon>Fungi incertae sedis</taxon>
        <taxon>Mucoromycota</taxon>
        <taxon>Glomeromycotina</taxon>
        <taxon>Glomeromycetes</taxon>
        <taxon>Glomerales</taxon>
        <taxon>Glomeraceae</taxon>
        <taxon>Rhizophagus</taxon>
    </lineage>
</organism>
<evidence type="ECO:0000313" key="2">
    <source>
        <dbReference type="EMBL" id="GES73122.1"/>
    </source>
</evidence>
<evidence type="ECO:0000313" key="3">
    <source>
        <dbReference type="Proteomes" id="UP000615446"/>
    </source>
</evidence>
<proteinExistence type="predicted"/>
<feature type="compositionally biased region" description="Basic residues" evidence="1">
    <location>
        <begin position="51"/>
        <end position="64"/>
    </location>
</feature>
<accession>A0A8H3KNX5</accession>
<feature type="compositionally biased region" description="Low complexity" evidence="1">
    <location>
        <begin position="40"/>
        <end position="50"/>
    </location>
</feature>